<dbReference type="PATRIC" id="fig|1217799.6.peg.1182"/>
<keyword evidence="8" id="KW-0472">Membrane</keyword>
<keyword evidence="4" id="KW-0479">Metal-binding</keyword>
<keyword evidence="7" id="KW-0411">Iron-sulfur</keyword>
<dbReference type="InterPro" id="IPR017896">
    <property type="entry name" value="4Fe4S_Fe-S-bd"/>
</dbReference>
<dbReference type="GO" id="GO:0005886">
    <property type="term" value="C:plasma membrane"/>
    <property type="evidence" value="ECO:0007669"/>
    <property type="project" value="UniProtKB-SubCell"/>
</dbReference>
<dbReference type="InterPro" id="IPR012832">
    <property type="entry name" value="RDH"/>
</dbReference>
<accession>A0A0W0GIB2</accession>
<dbReference type="AlphaFoldDB" id="A0A0W0GIB2"/>
<dbReference type="InterPro" id="IPR006311">
    <property type="entry name" value="TAT_signal"/>
</dbReference>
<name>A0A0W0GIB2_9CHLR</name>
<dbReference type="Proteomes" id="UP000053947">
    <property type="component" value="Unassembled WGS sequence"/>
</dbReference>
<evidence type="ECO:0000259" key="10">
    <source>
        <dbReference type="PROSITE" id="PS51379"/>
    </source>
</evidence>
<keyword evidence="3" id="KW-0004">4Fe-4S</keyword>
<dbReference type="RefSeq" id="WP_058439309.1">
    <property type="nucleotide sequence ID" value="NZ_KQ758903.1"/>
</dbReference>
<keyword evidence="12" id="KW-1185">Reference proteome</keyword>
<reference evidence="11 12" key="1">
    <citation type="submission" date="2015-06" db="EMBL/GenBank/DDBJ databases">
        <title>Genome sequence of the organohalide-respiring Dehalogenimonas alkenigignens type strain (IP3-3T).</title>
        <authorList>
            <person name="Key T.A."/>
            <person name="Richmond D.P."/>
            <person name="Bowman K.S."/>
            <person name="Cho Y.-J."/>
            <person name="Chun J."/>
            <person name="da Costa M.S."/>
            <person name="Rainey F.A."/>
            <person name="Moe W.M."/>
        </authorList>
    </citation>
    <scope>NUCLEOTIDE SEQUENCE [LARGE SCALE GENOMIC DNA]</scope>
    <source>
        <strain evidence="11 12">IP3-3</strain>
    </source>
</reference>
<dbReference type="Pfam" id="PF13486">
    <property type="entry name" value="Dehalogenase"/>
    <property type="match status" value="1"/>
</dbReference>
<dbReference type="PROSITE" id="PS51379">
    <property type="entry name" value="4FE4S_FER_2"/>
    <property type="match status" value="1"/>
</dbReference>
<evidence type="ECO:0000313" key="11">
    <source>
        <dbReference type="EMBL" id="KTB48298.1"/>
    </source>
</evidence>
<protein>
    <submittedName>
        <fullName evidence="11">Reductive dehalogenase</fullName>
    </submittedName>
</protein>
<evidence type="ECO:0000256" key="6">
    <source>
        <dbReference type="ARBA" id="ARBA00023004"/>
    </source>
</evidence>
<dbReference type="EMBL" id="LFDV01000002">
    <property type="protein sequence ID" value="KTB48298.1"/>
    <property type="molecule type" value="Genomic_DNA"/>
</dbReference>
<dbReference type="PROSITE" id="PS00198">
    <property type="entry name" value="4FE4S_FER_1"/>
    <property type="match status" value="1"/>
</dbReference>
<gene>
    <name evidence="11" type="ORF">DEALK_11430</name>
</gene>
<evidence type="ECO:0000256" key="3">
    <source>
        <dbReference type="ARBA" id="ARBA00022485"/>
    </source>
</evidence>
<dbReference type="OrthoDB" id="172139at2"/>
<feature type="domain" description="4Fe-4S ferredoxin-type" evidence="10">
    <location>
        <begin position="354"/>
        <end position="386"/>
    </location>
</feature>
<dbReference type="InterPro" id="IPR028894">
    <property type="entry name" value="RDH_dom"/>
</dbReference>
<evidence type="ECO:0000256" key="1">
    <source>
        <dbReference type="ARBA" id="ARBA00004236"/>
    </source>
</evidence>
<proteinExistence type="predicted"/>
<dbReference type="STRING" id="1217799.DEALK_11430"/>
<dbReference type="GO" id="GO:0046872">
    <property type="term" value="F:metal ion binding"/>
    <property type="evidence" value="ECO:0007669"/>
    <property type="project" value="UniProtKB-KW"/>
</dbReference>
<dbReference type="NCBIfam" id="TIGR02486">
    <property type="entry name" value="RDH"/>
    <property type="match status" value="1"/>
</dbReference>
<evidence type="ECO:0000256" key="8">
    <source>
        <dbReference type="ARBA" id="ARBA00023136"/>
    </source>
</evidence>
<comment type="caution">
    <text evidence="11">The sequence shown here is derived from an EMBL/GenBank/DDBJ whole genome shotgun (WGS) entry which is preliminary data.</text>
</comment>
<keyword evidence="5" id="KW-0732">Signal</keyword>
<comment type="cofactor">
    <cofactor evidence="9">
        <name>corrinoid</name>
        <dbReference type="ChEBI" id="CHEBI:33913"/>
    </cofactor>
</comment>
<evidence type="ECO:0000313" key="12">
    <source>
        <dbReference type="Proteomes" id="UP000053947"/>
    </source>
</evidence>
<keyword evidence="2" id="KW-1003">Cell membrane</keyword>
<evidence type="ECO:0000256" key="4">
    <source>
        <dbReference type="ARBA" id="ARBA00022723"/>
    </source>
</evidence>
<evidence type="ECO:0000256" key="2">
    <source>
        <dbReference type="ARBA" id="ARBA00022475"/>
    </source>
</evidence>
<dbReference type="InterPro" id="IPR017900">
    <property type="entry name" value="4Fe4S_Fe_S_CS"/>
</dbReference>
<evidence type="ECO:0000256" key="5">
    <source>
        <dbReference type="ARBA" id="ARBA00022729"/>
    </source>
</evidence>
<sequence>MSIFHSTMSRREYMKSLGLLGAGIGGASLVAPVFHDLDELMASESAQIKRAWWIRNTEHPTVDIDWNLMKRHHGFHSTQSGVILARYAGGPAEYQAILAAGDKGVTDGIKNNTPGLTLRDNALGTVARGLGFTAARTDKFADTRLVGVKTPEQFGVPKWQGTPEENFRMMRAAMVFFGASHIGASELDADHKKLVGLYGDNIAESYWPFGSAPKWPPPTTVTQPIEFANQSTFSFDNATGLTKIPSNIPIFSISYTIPQSHEMFRTTPSSALFAAANITRYRLRENMRISTQGFVRMLGYQMMYDEPYRGIPSIAGAALTGLVENSRHTIMGISPEHGNTVGLYEVLTDLPIAHSPAIDAGIWRFCQSCGICAKHCPPEAIEKKGESEPSWETRPSSVTPKFGQIPGLGFDTEPEFFKAGRKTYWTDMISCQLFARGLPNRCQLCFGVCVFNNQYGAMIHDLVRQTVSVTPLFNGVFATAGETFGYGLKEGEKKEEWWDMELPAYGYSTGFYSKHGGYSRERPS</sequence>
<organism evidence="11 12">
    <name type="scientific">Dehalogenimonas alkenigignens</name>
    <dbReference type="NCBI Taxonomy" id="1217799"/>
    <lineage>
        <taxon>Bacteria</taxon>
        <taxon>Bacillati</taxon>
        <taxon>Chloroflexota</taxon>
        <taxon>Dehalococcoidia</taxon>
        <taxon>Dehalococcoidales</taxon>
        <taxon>Dehalococcoidaceae</taxon>
        <taxon>Dehalogenimonas</taxon>
    </lineage>
</organism>
<keyword evidence="6" id="KW-0408">Iron</keyword>
<comment type="subcellular location">
    <subcellularLocation>
        <location evidence="1">Cell membrane</location>
    </subcellularLocation>
</comment>
<evidence type="ECO:0000256" key="7">
    <source>
        <dbReference type="ARBA" id="ARBA00023014"/>
    </source>
</evidence>
<dbReference type="GO" id="GO:0051539">
    <property type="term" value="F:4 iron, 4 sulfur cluster binding"/>
    <property type="evidence" value="ECO:0007669"/>
    <property type="project" value="UniProtKB-KW"/>
</dbReference>
<dbReference type="SUPFAM" id="SSF54862">
    <property type="entry name" value="4Fe-4S ferredoxins"/>
    <property type="match status" value="1"/>
</dbReference>
<evidence type="ECO:0000256" key="9">
    <source>
        <dbReference type="ARBA" id="ARBA00029374"/>
    </source>
</evidence>
<dbReference type="PROSITE" id="PS51318">
    <property type="entry name" value="TAT"/>
    <property type="match status" value="1"/>
</dbReference>